<keyword evidence="1" id="KW-0812">Transmembrane</keyword>
<feature type="transmembrane region" description="Helical" evidence="1">
    <location>
        <begin position="197"/>
        <end position="221"/>
    </location>
</feature>
<protein>
    <submittedName>
        <fullName evidence="2">Uncharacterized protein</fullName>
    </submittedName>
</protein>
<proteinExistence type="predicted"/>
<reference evidence="2" key="1">
    <citation type="submission" date="2019-08" db="EMBL/GenBank/DDBJ databases">
        <authorList>
            <person name="Kucharzyk K."/>
            <person name="Murdoch R.W."/>
            <person name="Higgins S."/>
            <person name="Loffler F."/>
        </authorList>
    </citation>
    <scope>NUCLEOTIDE SEQUENCE</scope>
</reference>
<accession>A0A645AJG7</accession>
<dbReference type="AlphaFoldDB" id="A0A645AJG7"/>
<dbReference type="EMBL" id="VSSQ01014302">
    <property type="protein sequence ID" value="MPM53365.1"/>
    <property type="molecule type" value="Genomic_DNA"/>
</dbReference>
<evidence type="ECO:0000313" key="2">
    <source>
        <dbReference type="EMBL" id="MPM53365.1"/>
    </source>
</evidence>
<name>A0A645AJG7_9ZZZZ</name>
<keyword evidence="1" id="KW-1133">Transmembrane helix</keyword>
<sequence length="224" mass="25732">MCIAVFKQQPCENIRAKDTSIINTGFIIMLDNVLERSVITHSNIISKTVCSLNGIAKIARFFIKIILDDCLFLSFGNRFKLLNDFFTTNHFGNFKHTVDRFDKEIIVHEGCRNDRPFTFNFSRCTPFAQAPQTRLVTDNQFVFTVRLQIIKIKQHLIKIFFKNLRITKMFIISIRHFNDGASPAAGSTATMCVRCCILHMTGFAILTIGDILHPFFIKLFAIKK</sequence>
<organism evidence="2">
    <name type="scientific">bioreactor metagenome</name>
    <dbReference type="NCBI Taxonomy" id="1076179"/>
    <lineage>
        <taxon>unclassified sequences</taxon>
        <taxon>metagenomes</taxon>
        <taxon>ecological metagenomes</taxon>
    </lineage>
</organism>
<comment type="caution">
    <text evidence="2">The sequence shown here is derived from an EMBL/GenBank/DDBJ whole genome shotgun (WGS) entry which is preliminary data.</text>
</comment>
<evidence type="ECO:0000256" key="1">
    <source>
        <dbReference type="SAM" id="Phobius"/>
    </source>
</evidence>
<keyword evidence="1" id="KW-0472">Membrane</keyword>
<gene>
    <name evidence="2" type="ORF">SDC9_100132</name>
</gene>